<dbReference type="PANTHER" id="PTHR47969">
    <property type="entry name" value="CHROMOSOME-ASSOCIATED KINESIN KIF4A-RELATED"/>
    <property type="match status" value="1"/>
</dbReference>
<keyword evidence="5 7" id="KW-0175">Coiled coil</keyword>
<dbReference type="GO" id="GO:0007052">
    <property type="term" value="P:mitotic spindle organization"/>
    <property type="evidence" value="ECO:0007669"/>
    <property type="project" value="TreeGrafter"/>
</dbReference>
<dbReference type="GO" id="GO:0005875">
    <property type="term" value="C:microtubule associated complex"/>
    <property type="evidence" value="ECO:0007669"/>
    <property type="project" value="TreeGrafter"/>
</dbReference>
<dbReference type="AlphaFoldDB" id="A0A1R2CU58"/>
<evidence type="ECO:0000256" key="2">
    <source>
        <dbReference type="ARBA" id="ARBA00022490"/>
    </source>
</evidence>
<dbReference type="GO" id="GO:0005524">
    <property type="term" value="F:ATP binding"/>
    <property type="evidence" value="ECO:0007669"/>
    <property type="project" value="UniProtKB-KW"/>
</dbReference>
<dbReference type="SMART" id="SM00129">
    <property type="entry name" value="KISc"/>
    <property type="match status" value="1"/>
</dbReference>
<dbReference type="PANTHER" id="PTHR47969:SF15">
    <property type="entry name" value="CHROMOSOME-ASSOCIATED KINESIN KIF4A-RELATED"/>
    <property type="match status" value="1"/>
</dbReference>
<dbReference type="GO" id="GO:0003777">
    <property type="term" value="F:microtubule motor activity"/>
    <property type="evidence" value="ECO:0007669"/>
    <property type="project" value="InterPro"/>
</dbReference>
<evidence type="ECO:0000256" key="3">
    <source>
        <dbReference type="ARBA" id="ARBA00022741"/>
    </source>
</evidence>
<keyword evidence="2" id="KW-0963">Cytoplasm</keyword>
<dbReference type="OrthoDB" id="448977at2759"/>
<evidence type="ECO:0000256" key="5">
    <source>
        <dbReference type="ARBA" id="ARBA00023054"/>
    </source>
</evidence>
<reference evidence="9 10" key="1">
    <citation type="submission" date="2016-11" db="EMBL/GenBank/DDBJ databases">
        <title>The macronuclear genome of Stentor coeruleus: a giant cell with tiny introns.</title>
        <authorList>
            <person name="Slabodnick M."/>
            <person name="Ruby J.G."/>
            <person name="Reiff S.B."/>
            <person name="Swart E.C."/>
            <person name="Gosai S."/>
            <person name="Prabakaran S."/>
            <person name="Witkowska E."/>
            <person name="Larue G.E."/>
            <person name="Fisher S."/>
            <person name="Freeman R.M."/>
            <person name="Gunawardena J."/>
            <person name="Chu W."/>
            <person name="Stover N.A."/>
            <person name="Gregory B.D."/>
            <person name="Nowacki M."/>
            <person name="Derisi J."/>
            <person name="Roy S.W."/>
            <person name="Marshall W.F."/>
            <person name="Sood P."/>
        </authorList>
    </citation>
    <scope>NUCLEOTIDE SEQUENCE [LARGE SCALE GENOMIC DNA]</scope>
    <source>
        <strain evidence="9">WM001</strain>
    </source>
</reference>
<evidence type="ECO:0000256" key="4">
    <source>
        <dbReference type="ARBA" id="ARBA00022840"/>
    </source>
</evidence>
<evidence type="ECO:0000313" key="9">
    <source>
        <dbReference type="EMBL" id="OMJ92544.1"/>
    </source>
</evidence>
<feature type="coiled-coil region" evidence="7">
    <location>
        <begin position="680"/>
        <end position="735"/>
    </location>
</feature>
<comment type="caution">
    <text evidence="9">The sequence shown here is derived from an EMBL/GenBank/DDBJ whole genome shotgun (WGS) entry which is preliminary data.</text>
</comment>
<dbReference type="GO" id="GO:0007018">
    <property type="term" value="P:microtubule-based movement"/>
    <property type="evidence" value="ECO:0007669"/>
    <property type="project" value="InterPro"/>
</dbReference>
<dbReference type="InterPro" id="IPR027640">
    <property type="entry name" value="Kinesin-like_fam"/>
</dbReference>
<evidence type="ECO:0000256" key="1">
    <source>
        <dbReference type="ARBA" id="ARBA00004496"/>
    </source>
</evidence>
<keyword evidence="3" id="KW-0547">Nucleotide-binding</keyword>
<dbReference type="GO" id="GO:0008017">
    <property type="term" value="F:microtubule binding"/>
    <property type="evidence" value="ECO:0007669"/>
    <property type="project" value="InterPro"/>
</dbReference>
<dbReference type="PRINTS" id="PR00380">
    <property type="entry name" value="KINESINHEAVY"/>
</dbReference>
<sequence length="771" mass="89029">MDSPVTIYVKLKTDEKSDVISISRDQGEISFQDSKSHTYNFARVFPGSIPITEIFDVTTKPLVNLVKGGINTVVLAFGHRHTGKKEMIFGEDDVGLYHLTIDSLLNFAEEMENTKEVAVNISVIELYEDVVHDLAYGVNNPNSFEIFEKNVEIREHLGKPVISDATMIEVRNSLEAANVLKDSLAFRKSYEVKSMEYSDRAHTFVLIYLKQRMKGSTWNQATSSTLVLGSLGACERPKIRNGKEYYEHPLLSKSFGALSKVLANIKSPKLPWRDHPLTKIVKIGLADAPKLAIVVGINPHKSCTQDSIHALNFIEKCKPNQNDNAIGKLTDEEIDMQIQKLQEEKVELKNKLRKILLHQDNQLKKLCDVMGITEDIEGILNESNSQELEKIQARKDSVQKVEKQVKRNQELQKSLEENKIMLDKIKKLEYLNQEQHLKKVIDLKEHLQRLKDELLTIKFNSKYYEQEKVDAKSDELAKMVENSKVLIYEKKIIVEKLPQTLNPLPKPINPEELKSQGKQEIMEIYRKRFADQIRIHNEETKAAIQKKDQSISEKQKIITNMMKNFQKTRHEKKNKIKSLCKEMTSLYDLAQAQKKLLISIQAGRFNQNLKPVNIPPDRIPAMPTEDTYEELFRIIKNDRRSSCFSVKEKDFDKGKSSKVNFSESYIEPSTLKDEDLIELISNCKEMIKKSEEELKASEIKHNNLSAKINEQQEMIKNLKTDCELYKDLFKKEQKQRNESKFLIESQRKLIETIPLKSPKRPSSHCVYRLKK</sequence>
<feature type="coiled-coil region" evidence="7">
    <location>
        <begin position="388"/>
        <end position="453"/>
    </location>
</feature>
<keyword evidence="10" id="KW-1185">Reference proteome</keyword>
<comment type="subcellular location">
    <subcellularLocation>
        <location evidence="1">Cytoplasm</location>
    </subcellularLocation>
</comment>
<organism evidence="9 10">
    <name type="scientific">Stentor coeruleus</name>
    <dbReference type="NCBI Taxonomy" id="5963"/>
    <lineage>
        <taxon>Eukaryota</taxon>
        <taxon>Sar</taxon>
        <taxon>Alveolata</taxon>
        <taxon>Ciliophora</taxon>
        <taxon>Postciliodesmatophora</taxon>
        <taxon>Heterotrichea</taxon>
        <taxon>Heterotrichida</taxon>
        <taxon>Stentoridae</taxon>
        <taxon>Stentor</taxon>
    </lineage>
</organism>
<evidence type="ECO:0000256" key="6">
    <source>
        <dbReference type="PROSITE-ProRule" id="PRU00283"/>
    </source>
</evidence>
<dbReference type="EMBL" id="MPUH01000059">
    <property type="protein sequence ID" value="OMJ92544.1"/>
    <property type="molecule type" value="Genomic_DNA"/>
</dbReference>
<dbReference type="SUPFAM" id="SSF52540">
    <property type="entry name" value="P-loop containing nucleoside triphosphate hydrolases"/>
    <property type="match status" value="1"/>
</dbReference>
<accession>A0A1R2CU58</accession>
<comment type="caution">
    <text evidence="6">Lacks conserved residue(s) required for the propagation of feature annotation.</text>
</comment>
<evidence type="ECO:0000259" key="8">
    <source>
        <dbReference type="PROSITE" id="PS50067"/>
    </source>
</evidence>
<dbReference type="Gene3D" id="3.40.850.10">
    <property type="entry name" value="Kinesin motor domain"/>
    <property type="match status" value="1"/>
</dbReference>
<feature type="coiled-coil region" evidence="7">
    <location>
        <begin position="331"/>
        <end position="358"/>
    </location>
</feature>
<dbReference type="InterPro" id="IPR036961">
    <property type="entry name" value="Kinesin_motor_dom_sf"/>
</dbReference>
<feature type="domain" description="Kinesin motor" evidence="8">
    <location>
        <begin position="4"/>
        <end position="320"/>
    </location>
</feature>
<dbReference type="PROSITE" id="PS50067">
    <property type="entry name" value="KINESIN_MOTOR_2"/>
    <property type="match status" value="1"/>
</dbReference>
<keyword evidence="4" id="KW-0067">ATP-binding</keyword>
<dbReference type="InterPro" id="IPR001752">
    <property type="entry name" value="Kinesin_motor_dom"/>
</dbReference>
<dbReference type="Proteomes" id="UP000187209">
    <property type="component" value="Unassembled WGS sequence"/>
</dbReference>
<evidence type="ECO:0000313" key="10">
    <source>
        <dbReference type="Proteomes" id="UP000187209"/>
    </source>
</evidence>
<dbReference type="GO" id="GO:0051231">
    <property type="term" value="P:spindle elongation"/>
    <property type="evidence" value="ECO:0007669"/>
    <property type="project" value="TreeGrafter"/>
</dbReference>
<protein>
    <recommendedName>
        <fullName evidence="8">Kinesin motor domain-containing protein</fullName>
    </recommendedName>
</protein>
<dbReference type="GO" id="GO:0005737">
    <property type="term" value="C:cytoplasm"/>
    <property type="evidence" value="ECO:0007669"/>
    <property type="project" value="UniProtKB-SubCell"/>
</dbReference>
<evidence type="ECO:0000256" key="7">
    <source>
        <dbReference type="SAM" id="Coils"/>
    </source>
</evidence>
<name>A0A1R2CU58_9CILI</name>
<proteinExistence type="inferred from homology"/>
<gene>
    <name evidence="9" type="ORF">SteCoe_4676</name>
</gene>
<comment type="similarity">
    <text evidence="6">Belongs to the TRAFAC class myosin-kinesin ATPase superfamily. Kinesin family.</text>
</comment>
<dbReference type="Pfam" id="PF00225">
    <property type="entry name" value="Kinesin"/>
    <property type="match status" value="1"/>
</dbReference>
<dbReference type="InterPro" id="IPR027417">
    <property type="entry name" value="P-loop_NTPase"/>
</dbReference>